<dbReference type="SMART" id="SM00257">
    <property type="entry name" value="LysM"/>
    <property type="match status" value="2"/>
</dbReference>
<gene>
    <name evidence="4" type="ORF">SHI21_10990</name>
</gene>
<comment type="similarity">
    <text evidence="1">Belongs to the transglycosylase Slt family.</text>
</comment>
<name>A0ABU5VXI4_9BACT</name>
<accession>A0ABU5VXI4</accession>
<dbReference type="PANTHER" id="PTHR37423">
    <property type="entry name" value="SOLUBLE LYTIC MUREIN TRANSGLYCOSYLASE-RELATED"/>
    <property type="match status" value="1"/>
</dbReference>
<protein>
    <submittedName>
        <fullName evidence="4">Transglycosylase SLT domain-containing protein</fullName>
    </submittedName>
</protein>
<dbReference type="InterPro" id="IPR023346">
    <property type="entry name" value="Lysozyme-like_dom_sf"/>
</dbReference>
<evidence type="ECO:0000256" key="2">
    <source>
        <dbReference type="SAM" id="SignalP"/>
    </source>
</evidence>
<dbReference type="EMBL" id="JAYGJQ010000002">
    <property type="protein sequence ID" value="MEA9356735.1"/>
    <property type="molecule type" value="Genomic_DNA"/>
</dbReference>
<dbReference type="CDD" id="cd16894">
    <property type="entry name" value="MltD-like"/>
    <property type="match status" value="1"/>
</dbReference>
<sequence>MKKNVLFRSTTSKLSVLVVALVLTSCASSSKTPAPKVVSTPHTKDGFASESVREAYLRLKKTDYTEQDKKIDEEQSSRIAKVQSRSMITGASTLDGLGNYKGKTYYLEGAEELNLENNYFDIPVTYNAQVKRWVHYFLNRGRPFFERYTERAGRYAPILGAILEEHGLPRDLIFLAMAESGFNNSAKSWAAAVGPWQFMPYTGRMYGLEQDWYRDERRDPIKATVAAARYLAKLYDDFGQWEVAAAAYNAGEGKLGRAIKKYKSEDFWHLTKGKYLKDETKNYVPKIMALAIIGKNLKSFGFDDVEFHEPLDFDEISVPAGTDLIKLSESVGVDFEEIQRLNPEVLRWFTPPNIADYRLRLPPNTAEKYANCCAKTDFLAVNFQQFVVPNKGMSLAAISKKFKLRKDYVLAGLNNVSEKTHFSAGDVVKLPFREGELVSADNNLYADLFEKPRREILKRNSRAIRAKRYASRKKPMRYYTVKKGETLFTVAQKHGISVKRLIASNTDLIKKSKKVNAGIRLVIK</sequence>
<dbReference type="Pfam" id="PF01464">
    <property type="entry name" value="SLT"/>
    <property type="match status" value="1"/>
</dbReference>
<dbReference type="Gene3D" id="3.10.350.10">
    <property type="entry name" value="LysM domain"/>
    <property type="match status" value="1"/>
</dbReference>
<dbReference type="InterPro" id="IPR008258">
    <property type="entry name" value="Transglycosylase_SLT_dom_1"/>
</dbReference>
<dbReference type="Gene3D" id="1.10.530.10">
    <property type="match status" value="1"/>
</dbReference>
<reference evidence="4 5" key="1">
    <citation type="submission" date="2023-11" db="EMBL/GenBank/DDBJ databases">
        <title>A Novel Polar Bacteriovorax (B. antarcticus) Isolated from the Biocrust in Antarctica.</title>
        <authorList>
            <person name="Mun W."/>
            <person name="Choi S.Y."/>
            <person name="Mitchell R.J."/>
        </authorList>
    </citation>
    <scope>NUCLEOTIDE SEQUENCE [LARGE SCALE GENOMIC DNA]</scope>
    <source>
        <strain evidence="4 5">PP10</strain>
    </source>
</reference>
<feature type="chain" id="PRO_5046354803" evidence="2">
    <location>
        <begin position="31"/>
        <end position="524"/>
    </location>
</feature>
<proteinExistence type="inferred from homology"/>
<evidence type="ECO:0000259" key="3">
    <source>
        <dbReference type="PROSITE" id="PS51782"/>
    </source>
</evidence>
<evidence type="ECO:0000256" key="1">
    <source>
        <dbReference type="ARBA" id="ARBA00007734"/>
    </source>
</evidence>
<dbReference type="PANTHER" id="PTHR37423:SF2">
    <property type="entry name" value="MEMBRANE-BOUND LYTIC MUREIN TRANSGLYCOSYLASE C"/>
    <property type="match status" value="1"/>
</dbReference>
<dbReference type="PROSITE" id="PS51257">
    <property type="entry name" value="PROKAR_LIPOPROTEIN"/>
    <property type="match status" value="1"/>
</dbReference>
<dbReference type="SUPFAM" id="SSF54106">
    <property type="entry name" value="LysM domain"/>
    <property type="match status" value="1"/>
</dbReference>
<feature type="domain" description="LysM" evidence="3">
    <location>
        <begin position="477"/>
        <end position="523"/>
    </location>
</feature>
<comment type="caution">
    <text evidence="4">The sequence shown here is derived from an EMBL/GenBank/DDBJ whole genome shotgun (WGS) entry which is preliminary data.</text>
</comment>
<keyword evidence="5" id="KW-1185">Reference proteome</keyword>
<dbReference type="Proteomes" id="UP001302274">
    <property type="component" value="Unassembled WGS sequence"/>
</dbReference>
<organism evidence="4 5">
    <name type="scientific">Bacteriovorax antarcticus</name>
    <dbReference type="NCBI Taxonomy" id="3088717"/>
    <lineage>
        <taxon>Bacteria</taxon>
        <taxon>Pseudomonadati</taxon>
        <taxon>Bdellovibrionota</taxon>
        <taxon>Bacteriovoracia</taxon>
        <taxon>Bacteriovoracales</taxon>
        <taxon>Bacteriovoracaceae</taxon>
        <taxon>Bacteriovorax</taxon>
    </lineage>
</organism>
<evidence type="ECO:0000313" key="4">
    <source>
        <dbReference type="EMBL" id="MEA9356735.1"/>
    </source>
</evidence>
<dbReference type="InterPro" id="IPR036779">
    <property type="entry name" value="LysM_dom_sf"/>
</dbReference>
<dbReference type="RefSeq" id="WP_323576619.1">
    <property type="nucleotide sequence ID" value="NZ_JAYGJQ010000002.1"/>
</dbReference>
<evidence type="ECO:0000313" key="5">
    <source>
        <dbReference type="Proteomes" id="UP001302274"/>
    </source>
</evidence>
<dbReference type="PROSITE" id="PS51782">
    <property type="entry name" value="LYSM"/>
    <property type="match status" value="1"/>
</dbReference>
<dbReference type="SUPFAM" id="SSF53955">
    <property type="entry name" value="Lysozyme-like"/>
    <property type="match status" value="1"/>
</dbReference>
<dbReference type="InterPro" id="IPR018392">
    <property type="entry name" value="LysM"/>
</dbReference>
<feature type="signal peptide" evidence="2">
    <location>
        <begin position="1"/>
        <end position="30"/>
    </location>
</feature>
<dbReference type="CDD" id="cd00118">
    <property type="entry name" value="LysM"/>
    <property type="match status" value="1"/>
</dbReference>
<keyword evidence="2" id="KW-0732">Signal</keyword>
<dbReference type="Pfam" id="PF01476">
    <property type="entry name" value="LysM"/>
    <property type="match status" value="1"/>
</dbReference>